<dbReference type="InterPro" id="IPR028259">
    <property type="entry name" value="AP2-like_int_N"/>
</dbReference>
<dbReference type="InterPro" id="IPR013762">
    <property type="entry name" value="Integrase-like_cat_sf"/>
</dbReference>
<dbReference type="Pfam" id="PF14659">
    <property type="entry name" value="Phage_int_SAM_3"/>
    <property type="match status" value="1"/>
</dbReference>
<keyword evidence="2" id="KW-0229">DNA integration</keyword>
<keyword evidence="4" id="KW-0233">DNA recombination</keyword>
<dbReference type="EMBL" id="CACRTX010000008">
    <property type="protein sequence ID" value="VYU10805.1"/>
    <property type="molecule type" value="Genomic_DNA"/>
</dbReference>
<accession>A0A6N3C417</accession>
<feature type="domain" description="Tyr recombinase" evidence="5">
    <location>
        <begin position="169"/>
        <end position="371"/>
    </location>
</feature>
<dbReference type="SUPFAM" id="SSF56349">
    <property type="entry name" value="DNA breaking-rejoining enzymes"/>
    <property type="match status" value="1"/>
</dbReference>
<dbReference type="InterPro" id="IPR011010">
    <property type="entry name" value="DNA_brk_join_enz"/>
</dbReference>
<evidence type="ECO:0000256" key="1">
    <source>
        <dbReference type="ARBA" id="ARBA00008857"/>
    </source>
</evidence>
<name>A0A6N3C417_ENTCA</name>
<dbReference type="InterPro" id="IPR002104">
    <property type="entry name" value="Integrase_catalytic"/>
</dbReference>
<dbReference type="InterPro" id="IPR004107">
    <property type="entry name" value="Integrase_SAM-like_N"/>
</dbReference>
<proteinExistence type="inferred from homology"/>
<evidence type="ECO:0000256" key="2">
    <source>
        <dbReference type="ARBA" id="ARBA00022908"/>
    </source>
</evidence>
<dbReference type="Gene3D" id="1.10.150.130">
    <property type="match status" value="1"/>
</dbReference>
<comment type="similarity">
    <text evidence="1">Belongs to the 'phage' integrase family.</text>
</comment>
<dbReference type="InterPro" id="IPR010998">
    <property type="entry name" value="Integrase_recombinase_N"/>
</dbReference>
<protein>
    <submittedName>
        <fullName evidence="6">Transposase from transposon Tn916</fullName>
    </submittedName>
</protein>
<evidence type="ECO:0000313" key="6">
    <source>
        <dbReference type="EMBL" id="VYU10805.1"/>
    </source>
</evidence>
<reference evidence="6" key="1">
    <citation type="submission" date="2019-11" db="EMBL/GenBank/DDBJ databases">
        <authorList>
            <person name="Feng L."/>
        </authorList>
    </citation>
    <scope>NUCLEOTIDE SEQUENCE</scope>
    <source>
        <strain evidence="6">ECasseliflavusLFYP2</strain>
    </source>
</reference>
<dbReference type="GO" id="GO:0003677">
    <property type="term" value="F:DNA binding"/>
    <property type="evidence" value="ECO:0007669"/>
    <property type="project" value="UniProtKB-KW"/>
</dbReference>
<dbReference type="InterPro" id="IPR050808">
    <property type="entry name" value="Phage_Integrase"/>
</dbReference>
<dbReference type="GO" id="GO:0006310">
    <property type="term" value="P:DNA recombination"/>
    <property type="evidence" value="ECO:0007669"/>
    <property type="project" value="UniProtKB-KW"/>
</dbReference>
<dbReference type="AlphaFoldDB" id="A0A6N3C417"/>
<keyword evidence="3" id="KW-0238">DNA-binding</keyword>
<dbReference type="PROSITE" id="PS51898">
    <property type="entry name" value="TYR_RECOMBINASE"/>
    <property type="match status" value="1"/>
</dbReference>
<dbReference type="GO" id="GO:0015074">
    <property type="term" value="P:DNA integration"/>
    <property type="evidence" value="ECO:0007669"/>
    <property type="project" value="UniProtKB-KW"/>
</dbReference>
<dbReference type="Gene3D" id="1.10.443.10">
    <property type="entry name" value="Intergrase catalytic core"/>
    <property type="match status" value="1"/>
</dbReference>
<sequence length="380" mass="44501">MAKISKYKKNNGQVAWMFKGHVATDPRTGEKVNTTRRGFKTRQDAKKSLDELAYEIKYGVKKKASDMTFEDLYEEWITHQRSSVKPSTVAISVRFAKNQILPEFGKLKLTDISVPYCQKVLSKWHAKYKMWDSIRKQTGQILAYGVSMEYIDSNPMRKTMRPKHKEYEEKRKFYTKDELNTLLNAFKDFGNTKQYAFFRLLAYTGMRKSEVLALQWKDIDMFNKELHVNKTVAIDEHKNIIIQTPKTKASRRTISLDKETLAILNDWKMQQRTEYLKLGYNTSSEEQYVFTTLKNTLYIPNTVNDWLRYILKKYNLPRITPHGFRHTHASLLLEAGESVKVVQQRLGHENSKVTLDIYAHITNNAPKKTGQEFADMMAHQ</sequence>
<gene>
    <name evidence="6" type="primary">Int-Tn_1</name>
    <name evidence="6" type="ORF">ECLFYP2_02471</name>
</gene>
<dbReference type="Pfam" id="PF14657">
    <property type="entry name" value="Arm-DNA-bind_4"/>
    <property type="match status" value="1"/>
</dbReference>
<organism evidence="6">
    <name type="scientific">Enterococcus casseliflavus</name>
    <name type="common">Enterococcus flavescens</name>
    <dbReference type="NCBI Taxonomy" id="37734"/>
    <lineage>
        <taxon>Bacteria</taxon>
        <taxon>Bacillati</taxon>
        <taxon>Bacillota</taxon>
        <taxon>Bacilli</taxon>
        <taxon>Lactobacillales</taxon>
        <taxon>Enterococcaceae</taxon>
        <taxon>Enterococcus</taxon>
    </lineage>
</organism>
<dbReference type="CDD" id="cd01189">
    <property type="entry name" value="INT_ICEBs1_C_like"/>
    <property type="match status" value="1"/>
</dbReference>
<evidence type="ECO:0000259" key="5">
    <source>
        <dbReference type="PROSITE" id="PS51898"/>
    </source>
</evidence>
<dbReference type="PANTHER" id="PTHR30629">
    <property type="entry name" value="PROPHAGE INTEGRASE"/>
    <property type="match status" value="1"/>
</dbReference>
<evidence type="ECO:0000256" key="3">
    <source>
        <dbReference type="ARBA" id="ARBA00023125"/>
    </source>
</evidence>
<dbReference type="Pfam" id="PF00589">
    <property type="entry name" value="Phage_integrase"/>
    <property type="match status" value="1"/>
</dbReference>
<dbReference type="RefSeq" id="WP_421758067.1">
    <property type="nucleotide sequence ID" value="NZ_CACRTX010000008.1"/>
</dbReference>
<evidence type="ECO:0000256" key="4">
    <source>
        <dbReference type="ARBA" id="ARBA00023172"/>
    </source>
</evidence>
<dbReference type="PANTHER" id="PTHR30629:SF2">
    <property type="entry name" value="PROPHAGE INTEGRASE INTS-RELATED"/>
    <property type="match status" value="1"/>
</dbReference>